<dbReference type="PANTHER" id="PTHR23084">
    <property type="entry name" value="PHOSPHATIDYLINOSITOL-4-PHOSPHATE 5-KINASE RELATED"/>
    <property type="match status" value="1"/>
</dbReference>
<evidence type="ECO:0000313" key="3">
    <source>
        <dbReference type="EMBL" id="TNV81309.1"/>
    </source>
</evidence>
<proteinExistence type="predicted"/>
<comment type="caution">
    <text evidence="3">The sequence shown here is derived from an EMBL/GenBank/DDBJ whole genome shotgun (WGS) entry which is preliminary data.</text>
</comment>
<gene>
    <name evidence="3" type="ORF">FGO68_gene3334</name>
</gene>
<dbReference type="SUPFAM" id="SSF82185">
    <property type="entry name" value="Histone H3 K4-specific methyltransferase SET7/9 N-terminal domain"/>
    <property type="match status" value="1"/>
</dbReference>
<evidence type="ECO:0000256" key="1">
    <source>
        <dbReference type="ARBA" id="ARBA00022737"/>
    </source>
</evidence>
<keyword evidence="1" id="KW-0677">Repeat</keyword>
<feature type="compositionally biased region" description="Low complexity" evidence="2">
    <location>
        <begin position="35"/>
        <end position="46"/>
    </location>
</feature>
<dbReference type="SMART" id="SM00698">
    <property type="entry name" value="MORN"/>
    <property type="match status" value="3"/>
</dbReference>
<reference evidence="3" key="1">
    <citation type="submission" date="2019-06" db="EMBL/GenBank/DDBJ databases">
        <authorList>
            <person name="Zheng W."/>
        </authorList>
    </citation>
    <scope>NUCLEOTIDE SEQUENCE</scope>
    <source>
        <strain evidence="3">QDHG01</strain>
    </source>
</reference>
<dbReference type="InterPro" id="IPR003409">
    <property type="entry name" value="MORN"/>
</dbReference>
<keyword evidence="4" id="KW-1185">Reference proteome</keyword>
<organism evidence="3 4">
    <name type="scientific">Halteria grandinella</name>
    <dbReference type="NCBI Taxonomy" id="5974"/>
    <lineage>
        <taxon>Eukaryota</taxon>
        <taxon>Sar</taxon>
        <taxon>Alveolata</taxon>
        <taxon>Ciliophora</taxon>
        <taxon>Intramacronucleata</taxon>
        <taxon>Spirotrichea</taxon>
        <taxon>Stichotrichia</taxon>
        <taxon>Sporadotrichida</taxon>
        <taxon>Halteriidae</taxon>
        <taxon>Halteria</taxon>
    </lineage>
</organism>
<accession>A0A8J8NW74</accession>
<dbReference type="Proteomes" id="UP000785679">
    <property type="component" value="Unassembled WGS sequence"/>
</dbReference>
<dbReference type="PANTHER" id="PTHR23084:SF263">
    <property type="entry name" value="MORN REPEAT-CONTAINING PROTEIN 1"/>
    <property type="match status" value="1"/>
</dbReference>
<evidence type="ECO:0008006" key="5">
    <source>
        <dbReference type="Google" id="ProtNLM"/>
    </source>
</evidence>
<dbReference type="EMBL" id="RRYP01006309">
    <property type="protein sequence ID" value="TNV81309.1"/>
    <property type="molecule type" value="Genomic_DNA"/>
</dbReference>
<dbReference type="Pfam" id="PF02493">
    <property type="entry name" value="MORN"/>
    <property type="match status" value="3"/>
</dbReference>
<dbReference type="OrthoDB" id="270720at2759"/>
<dbReference type="Gene3D" id="2.20.110.10">
    <property type="entry name" value="Histone H3 K4-specific methyltransferase SET7/9 N-terminal domain"/>
    <property type="match status" value="1"/>
</dbReference>
<dbReference type="AlphaFoldDB" id="A0A8J8NW74"/>
<sequence length="297" mass="34217">MIEENLPQIELKQIEEKKEPPPPFPASQLSTGPLSVVSKQSASSAQPLQKQLQKMSVQPSNLFKQEMLDKLIDTFNKPIVKKPNHLDKNGQSKMAKFIKQHGWKWPLLQLNSLAKSKAQWAVFEGVNRNGWGFLQSGVYYGEKLDGKRHGYGIVYSTDGLFRNPHLFECQWNMDFPTYGRLIIIQDQNWEKYEGTMNRFFNLNGQCSRHDENGYKYEGGWSNGCKDGQGKEIQSDGISGYEGSWWNNQRHGKGRETFPDGGYREGEWESGTSLGEHKYYNKQGELLKSVYFEREVIF</sequence>
<evidence type="ECO:0000256" key="2">
    <source>
        <dbReference type="SAM" id="MobiDB-lite"/>
    </source>
</evidence>
<feature type="region of interest" description="Disordered" evidence="2">
    <location>
        <begin position="1"/>
        <end position="48"/>
    </location>
</feature>
<evidence type="ECO:0000313" key="4">
    <source>
        <dbReference type="Proteomes" id="UP000785679"/>
    </source>
</evidence>
<protein>
    <recommendedName>
        <fullName evidence="5">MORN repeat protein</fullName>
    </recommendedName>
</protein>
<name>A0A8J8NW74_HALGN</name>